<sequence>MRELVAADLDRVRAELAELVAIPSVHDDPDHPGAPAEAAAAVTRLFAEAGVELDAHETADGSIALVGERPGAPGAPTVLLYSHYDVQPAADAAAWGSDPWTLTERGGRWYGRGTADCKGNIVMHLAALRALAAAGADAPALRVVVEGSEERGGAGLADLLARRPELFAAEVILIADCGNVEVGRPTLLTTLRGSADVDVTVATLDSPVHSGSFGGAAPDALAALIRLLDSLRDEHGRTRIDDLPAGGTWEGRPWPEADFRADAGVLDGVGLLADDAAGAAVADLVWARPAVTVTGIDCPPATGAVNAVPARAAARVNLRVPAGMDPAAAQDALVAHLERRAPAHARVEIRRDEPARPFAADVTAPAVRLLSDCLAAAYGRPTGHSGQGGSIPLCADLLAANPDAELALFGVEEPACRIHSADESVHPAEIRDIAVAEALFLAALAR</sequence>
<dbReference type="NCBIfam" id="NF005914">
    <property type="entry name" value="PRK07907.1"/>
    <property type="match status" value="1"/>
</dbReference>
<proteinExistence type="predicted"/>
<dbReference type="PANTHER" id="PTHR43270:SF12">
    <property type="entry name" value="SUCCINYL-DIAMINOPIMELATE DESUCCINYLASE"/>
    <property type="match status" value="1"/>
</dbReference>
<name>A0A1L7D001_9CORY</name>
<dbReference type="Gene3D" id="3.30.70.360">
    <property type="match status" value="1"/>
</dbReference>
<dbReference type="KEGG" id="csph:CSPHI_10860"/>
<dbReference type="Gene3D" id="3.40.630.10">
    <property type="entry name" value="Zn peptidases"/>
    <property type="match status" value="1"/>
</dbReference>
<dbReference type="Proteomes" id="UP000185469">
    <property type="component" value="Chromosome"/>
</dbReference>
<dbReference type="InterPro" id="IPR051458">
    <property type="entry name" value="Cyt/Met_Dipeptidase"/>
</dbReference>
<dbReference type="STRING" id="1437874.CSPHI_10860"/>
<accession>A0A1L7D001</accession>
<dbReference type="PANTHER" id="PTHR43270">
    <property type="entry name" value="BETA-ALA-HIS DIPEPTIDASE"/>
    <property type="match status" value="1"/>
</dbReference>
<evidence type="ECO:0000313" key="6">
    <source>
        <dbReference type="Proteomes" id="UP000185469"/>
    </source>
</evidence>
<feature type="domain" description="Peptidase M20 dimerisation" evidence="4">
    <location>
        <begin position="190"/>
        <end position="343"/>
    </location>
</feature>
<dbReference type="GO" id="GO:0046872">
    <property type="term" value="F:metal ion binding"/>
    <property type="evidence" value="ECO:0007669"/>
    <property type="project" value="UniProtKB-KW"/>
</dbReference>
<dbReference type="GO" id="GO:0006508">
    <property type="term" value="P:proteolysis"/>
    <property type="evidence" value="ECO:0007669"/>
    <property type="project" value="UniProtKB-KW"/>
</dbReference>
<dbReference type="GO" id="GO:0008233">
    <property type="term" value="F:peptidase activity"/>
    <property type="evidence" value="ECO:0007669"/>
    <property type="project" value="UniProtKB-KW"/>
</dbReference>
<evidence type="ECO:0000256" key="1">
    <source>
        <dbReference type="ARBA" id="ARBA00022670"/>
    </source>
</evidence>
<evidence type="ECO:0000313" key="5">
    <source>
        <dbReference type="EMBL" id="APT91402.1"/>
    </source>
</evidence>
<dbReference type="InterPro" id="IPR002933">
    <property type="entry name" value="Peptidase_M20"/>
</dbReference>
<dbReference type="AlphaFoldDB" id="A0A1L7D001"/>
<dbReference type="EMBL" id="CP009248">
    <property type="protein sequence ID" value="APT91402.1"/>
    <property type="molecule type" value="Genomic_DNA"/>
</dbReference>
<evidence type="ECO:0000256" key="3">
    <source>
        <dbReference type="ARBA" id="ARBA00022801"/>
    </source>
</evidence>
<dbReference type="Pfam" id="PF07687">
    <property type="entry name" value="M20_dimer"/>
    <property type="match status" value="1"/>
</dbReference>
<keyword evidence="3" id="KW-0378">Hydrolase</keyword>
<dbReference type="Pfam" id="PF01546">
    <property type="entry name" value="Peptidase_M20"/>
    <property type="match status" value="1"/>
</dbReference>
<keyword evidence="1" id="KW-0645">Protease</keyword>
<keyword evidence="6" id="KW-1185">Reference proteome</keyword>
<evidence type="ECO:0000259" key="4">
    <source>
        <dbReference type="Pfam" id="PF07687"/>
    </source>
</evidence>
<reference evidence="5 6" key="1">
    <citation type="submission" date="2014-08" db="EMBL/GenBank/DDBJ databases">
        <title>Complete genome sequence of Corynebacterium sphenisci CECT 5990(T) (=DSM 44792(T)), isolated from healthy wild penguins.</title>
        <authorList>
            <person name="Ruckert C."/>
            <person name="Albersmeier A."/>
            <person name="Winkler A."/>
            <person name="Kalinowski J."/>
        </authorList>
    </citation>
    <scope>NUCLEOTIDE SEQUENCE [LARGE SCALE GENOMIC DNA]</scope>
    <source>
        <strain evidence="5 6">DSM 44792</strain>
    </source>
</reference>
<dbReference type="InterPro" id="IPR011650">
    <property type="entry name" value="Peptidase_M20_dimer"/>
</dbReference>
<keyword evidence="2" id="KW-0479">Metal-binding</keyword>
<gene>
    <name evidence="5" type="ORF">CSPHI_10860</name>
</gene>
<dbReference type="SUPFAM" id="SSF53187">
    <property type="entry name" value="Zn-dependent exopeptidases"/>
    <property type="match status" value="1"/>
</dbReference>
<protein>
    <recommendedName>
        <fullName evidence="4">Peptidase M20 dimerisation domain-containing protein</fullName>
    </recommendedName>
</protein>
<evidence type="ECO:0000256" key="2">
    <source>
        <dbReference type="ARBA" id="ARBA00022723"/>
    </source>
</evidence>
<organism evidence="5 6">
    <name type="scientific">Corynebacterium sphenisci DSM 44792</name>
    <dbReference type="NCBI Taxonomy" id="1437874"/>
    <lineage>
        <taxon>Bacteria</taxon>
        <taxon>Bacillati</taxon>
        <taxon>Actinomycetota</taxon>
        <taxon>Actinomycetes</taxon>
        <taxon>Mycobacteriales</taxon>
        <taxon>Corynebacteriaceae</taxon>
        <taxon>Corynebacterium</taxon>
    </lineage>
</organism>